<sequence>MDNLTTLDTSTLLMTTKSLHIYNDFPKLHTLKIYLRSLVYIKKVRKQVDFDGLVVLEVRFSLRKRAVTQICNFLPIFPNLRVFKSNVTLSDSLLKELKENYPNISFIIDDKK</sequence>
<keyword evidence="2" id="KW-1185">Reference proteome</keyword>
<dbReference type="AlphaFoldDB" id="A0A9W7ZNT6"/>
<evidence type="ECO:0000313" key="2">
    <source>
        <dbReference type="Proteomes" id="UP001150538"/>
    </source>
</evidence>
<name>A0A9W7ZNT6_9FUNG</name>
<proteinExistence type="predicted"/>
<protein>
    <submittedName>
        <fullName evidence="1">Uncharacterized protein</fullName>
    </submittedName>
</protein>
<gene>
    <name evidence="1" type="ORF">H4219_006375</name>
</gene>
<organism evidence="1 2">
    <name type="scientific">Mycoemilia scoparia</name>
    <dbReference type="NCBI Taxonomy" id="417184"/>
    <lineage>
        <taxon>Eukaryota</taxon>
        <taxon>Fungi</taxon>
        <taxon>Fungi incertae sedis</taxon>
        <taxon>Zoopagomycota</taxon>
        <taxon>Kickxellomycotina</taxon>
        <taxon>Kickxellomycetes</taxon>
        <taxon>Kickxellales</taxon>
        <taxon>Kickxellaceae</taxon>
        <taxon>Mycoemilia</taxon>
    </lineage>
</organism>
<dbReference type="EMBL" id="JANBPU010000716">
    <property type="protein sequence ID" value="KAJ1909619.1"/>
    <property type="molecule type" value="Genomic_DNA"/>
</dbReference>
<reference evidence="1" key="1">
    <citation type="submission" date="2022-07" db="EMBL/GenBank/DDBJ databases">
        <title>Phylogenomic reconstructions and comparative analyses of Kickxellomycotina fungi.</title>
        <authorList>
            <person name="Reynolds N.K."/>
            <person name="Stajich J.E."/>
            <person name="Barry K."/>
            <person name="Grigoriev I.V."/>
            <person name="Crous P."/>
            <person name="Smith M.E."/>
        </authorList>
    </citation>
    <scope>NUCLEOTIDE SEQUENCE</scope>
    <source>
        <strain evidence="1">NBRC 100468</strain>
    </source>
</reference>
<dbReference type="Proteomes" id="UP001150538">
    <property type="component" value="Unassembled WGS sequence"/>
</dbReference>
<evidence type="ECO:0000313" key="1">
    <source>
        <dbReference type="EMBL" id="KAJ1909619.1"/>
    </source>
</evidence>
<comment type="caution">
    <text evidence="1">The sequence shown here is derived from an EMBL/GenBank/DDBJ whole genome shotgun (WGS) entry which is preliminary data.</text>
</comment>
<accession>A0A9W7ZNT6</accession>